<proteinExistence type="predicted"/>
<dbReference type="RefSeq" id="WP_109925880.1">
    <property type="nucleotide sequence ID" value="NZ_QGNZ01000002.1"/>
</dbReference>
<protein>
    <recommendedName>
        <fullName evidence="5">Coproporphyrinogen III oxidase</fullName>
    </recommendedName>
</protein>
<gene>
    <name evidence="3" type="ORF">DHW03_11245</name>
</gene>
<reference evidence="3 4" key="1">
    <citation type="submission" date="2018-05" db="EMBL/GenBank/DDBJ databases">
        <title>Pedobacter paludis sp. nov., isolated from wetland soil.</title>
        <authorList>
            <person name="Zhang Y."/>
            <person name="Wang G."/>
        </authorList>
    </citation>
    <scope>NUCLEOTIDE SEQUENCE [LARGE SCALE GENOMIC DNA]</scope>
    <source>
        <strain evidence="3 4">KCTC22721</strain>
    </source>
</reference>
<sequence>MKKIILTGAFVAALVGTASLQSCNSEKKADTADTTTVTTTTTTDSNVVDTTKVMSSSVKDSVDTGGKGTLAPPPKK</sequence>
<dbReference type="EMBL" id="QGNZ01000002">
    <property type="protein sequence ID" value="PWS28121.1"/>
    <property type="molecule type" value="Genomic_DNA"/>
</dbReference>
<feature type="chain" id="PRO_5016307693" description="Coproporphyrinogen III oxidase" evidence="2">
    <location>
        <begin position="25"/>
        <end position="76"/>
    </location>
</feature>
<dbReference type="PROSITE" id="PS51257">
    <property type="entry name" value="PROKAR_LIPOPROTEIN"/>
    <property type="match status" value="1"/>
</dbReference>
<dbReference type="AlphaFoldDB" id="A0A317EMS9"/>
<dbReference type="Proteomes" id="UP000245379">
    <property type="component" value="Unassembled WGS sequence"/>
</dbReference>
<evidence type="ECO:0000256" key="1">
    <source>
        <dbReference type="SAM" id="MobiDB-lite"/>
    </source>
</evidence>
<accession>A0A317EMS9</accession>
<name>A0A317EMS9_9SPHI</name>
<keyword evidence="4" id="KW-1185">Reference proteome</keyword>
<keyword evidence="2" id="KW-0732">Signal</keyword>
<comment type="caution">
    <text evidence="3">The sequence shown here is derived from an EMBL/GenBank/DDBJ whole genome shotgun (WGS) entry which is preliminary data.</text>
</comment>
<evidence type="ECO:0000313" key="4">
    <source>
        <dbReference type="Proteomes" id="UP000245379"/>
    </source>
</evidence>
<organism evidence="3 4">
    <name type="scientific">Pedobacter yonginense</name>
    <dbReference type="NCBI Taxonomy" id="651869"/>
    <lineage>
        <taxon>Bacteria</taxon>
        <taxon>Pseudomonadati</taxon>
        <taxon>Bacteroidota</taxon>
        <taxon>Sphingobacteriia</taxon>
        <taxon>Sphingobacteriales</taxon>
        <taxon>Sphingobacteriaceae</taxon>
        <taxon>Pedobacter</taxon>
    </lineage>
</organism>
<feature type="signal peptide" evidence="2">
    <location>
        <begin position="1"/>
        <end position="24"/>
    </location>
</feature>
<evidence type="ECO:0008006" key="5">
    <source>
        <dbReference type="Google" id="ProtNLM"/>
    </source>
</evidence>
<evidence type="ECO:0000313" key="3">
    <source>
        <dbReference type="EMBL" id="PWS28121.1"/>
    </source>
</evidence>
<feature type="region of interest" description="Disordered" evidence="1">
    <location>
        <begin position="55"/>
        <end position="76"/>
    </location>
</feature>
<evidence type="ECO:0000256" key="2">
    <source>
        <dbReference type="SAM" id="SignalP"/>
    </source>
</evidence>